<keyword evidence="8" id="KW-1185">Reference proteome</keyword>
<dbReference type="PRINTS" id="PR00719">
    <property type="entry name" value="LMWPTPASE"/>
</dbReference>
<comment type="caution">
    <text evidence="7">The sequence shown here is derived from an EMBL/GenBank/DDBJ whole genome shotgun (WGS) entry which is preliminary data.</text>
</comment>
<dbReference type="CDD" id="cd16343">
    <property type="entry name" value="LMWPTP"/>
    <property type="match status" value="1"/>
</dbReference>
<evidence type="ECO:0000259" key="6">
    <source>
        <dbReference type="SMART" id="SM00226"/>
    </source>
</evidence>
<accession>A0A3M0G6I3</accession>
<dbReference type="SUPFAM" id="SSF52788">
    <property type="entry name" value="Phosphotyrosine protein phosphatases I"/>
    <property type="match status" value="1"/>
</dbReference>
<organism evidence="7 8">
    <name type="scientific">Dokdonia sinensis</name>
    <dbReference type="NCBI Taxonomy" id="2479847"/>
    <lineage>
        <taxon>Bacteria</taxon>
        <taxon>Pseudomonadati</taxon>
        <taxon>Bacteroidota</taxon>
        <taxon>Flavobacteriia</taxon>
        <taxon>Flavobacteriales</taxon>
        <taxon>Flavobacteriaceae</taxon>
        <taxon>Dokdonia</taxon>
    </lineage>
</organism>
<feature type="domain" description="Phosphotyrosine protein phosphatase I" evidence="6">
    <location>
        <begin position="4"/>
        <end position="150"/>
    </location>
</feature>
<feature type="active site" description="Proton donor" evidence="5">
    <location>
        <position position="124"/>
    </location>
</feature>
<evidence type="ECO:0000256" key="1">
    <source>
        <dbReference type="ARBA" id="ARBA00011063"/>
    </source>
</evidence>
<proteinExistence type="inferred from homology"/>
<evidence type="ECO:0000256" key="3">
    <source>
        <dbReference type="ARBA" id="ARBA00022801"/>
    </source>
</evidence>
<keyword evidence="4" id="KW-0904">Protein phosphatase</keyword>
<name>A0A3M0G6I3_9FLAO</name>
<dbReference type="PANTHER" id="PTHR11717:SF7">
    <property type="entry name" value="LOW MOLECULAR WEIGHT PHOSPHOTYROSINE PROTEIN PHOSPHATASE"/>
    <property type="match status" value="1"/>
</dbReference>
<dbReference type="GO" id="GO:0004725">
    <property type="term" value="F:protein tyrosine phosphatase activity"/>
    <property type="evidence" value="ECO:0007669"/>
    <property type="project" value="UniProtKB-EC"/>
</dbReference>
<reference evidence="7 8" key="1">
    <citation type="submission" date="2018-10" db="EMBL/GenBank/DDBJ databases">
        <title>Dokdonia luteus sp. nov., isolated from sea water.</title>
        <authorList>
            <person name="Zhou L.Y."/>
            <person name="Du Z.J."/>
        </authorList>
    </citation>
    <scope>NUCLEOTIDE SEQUENCE [LARGE SCALE GENOMIC DNA]</scope>
    <source>
        <strain evidence="7 8">SH27</strain>
    </source>
</reference>
<evidence type="ECO:0000313" key="7">
    <source>
        <dbReference type="EMBL" id="RMB60484.1"/>
    </source>
</evidence>
<dbReference type="SMART" id="SM00226">
    <property type="entry name" value="LMWPc"/>
    <property type="match status" value="1"/>
</dbReference>
<evidence type="ECO:0000256" key="5">
    <source>
        <dbReference type="PIRSR" id="PIRSR617867-1"/>
    </source>
</evidence>
<keyword evidence="3" id="KW-0378">Hydrolase</keyword>
<dbReference type="Gene3D" id="3.40.50.2300">
    <property type="match status" value="1"/>
</dbReference>
<dbReference type="RefSeq" id="WP_121916888.1">
    <property type="nucleotide sequence ID" value="NZ_REFV01000005.1"/>
</dbReference>
<dbReference type="InterPro" id="IPR050438">
    <property type="entry name" value="LMW_PTPase"/>
</dbReference>
<dbReference type="Proteomes" id="UP000281985">
    <property type="component" value="Unassembled WGS sequence"/>
</dbReference>
<dbReference type="AlphaFoldDB" id="A0A3M0G6I3"/>
<evidence type="ECO:0000313" key="8">
    <source>
        <dbReference type="Proteomes" id="UP000281985"/>
    </source>
</evidence>
<dbReference type="Pfam" id="PF01451">
    <property type="entry name" value="LMWPc"/>
    <property type="match status" value="1"/>
</dbReference>
<comment type="similarity">
    <text evidence="1">Belongs to the low molecular weight phosphotyrosine protein phosphatase family.</text>
</comment>
<evidence type="ECO:0000256" key="4">
    <source>
        <dbReference type="ARBA" id="ARBA00022912"/>
    </source>
</evidence>
<gene>
    <name evidence="7" type="ORF">EAX61_06590</name>
</gene>
<dbReference type="EC" id="3.1.3.48" evidence="2"/>
<sequence length="153" mass="17409">MEKTKILMVCLGNICRSTLAEGILKNKLEADFFEVDSAGTGDWHVGDPPDHRSIRIGRDHSIDISRQRGRQIKPEDLDLFDHILVMDRSNYKNVMAMASTDEQKDKIRMILDAVFPNENVEVPDPYHGNLTDFENVYQMLDEACNAIAQELTS</sequence>
<dbReference type="InterPro" id="IPR036196">
    <property type="entry name" value="Ptyr_pPase_sf"/>
</dbReference>
<dbReference type="OrthoDB" id="9784339at2"/>
<evidence type="ECO:0000256" key="2">
    <source>
        <dbReference type="ARBA" id="ARBA00013064"/>
    </source>
</evidence>
<protein>
    <recommendedName>
        <fullName evidence="2">protein-tyrosine-phosphatase</fullName>
        <ecNumber evidence="2">3.1.3.48</ecNumber>
    </recommendedName>
</protein>
<feature type="active site" description="Nucleophile" evidence="5">
    <location>
        <position position="10"/>
    </location>
</feature>
<dbReference type="PANTHER" id="PTHR11717">
    <property type="entry name" value="LOW MOLECULAR WEIGHT PROTEIN TYROSINE PHOSPHATASE"/>
    <property type="match status" value="1"/>
</dbReference>
<feature type="active site" evidence="5">
    <location>
        <position position="16"/>
    </location>
</feature>
<dbReference type="InterPro" id="IPR017867">
    <property type="entry name" value="Tyr_phospatase_low_mol_wt"/>
</dbReference>
<dbReference type="EMBL" id="REFV01000005">
    <property type="protein sequence ID" value="RMB60484.1"/>
    <property type="molecule type" value="Genomic_DNA"/>
</dbReference>
<dbReference type="InterPro" id="IPR023485">
    <property type="entry name" value="Ptyr_pPase"/>
</dbReference>